<dbReference type="GO" id="GO:0006508">
    <property type="term" value="P:proteolysis"/>
    <property type="evidence" value="ECO:0007669"/>
    <property type="project" value="UniProtKB-KW"/>
</dbReference>
<dbReference type="PIRSF" id="PIRSF036365">
    <property type="entry name" value="Astacin_nematoda"/>
    <property type="match status" value="1"/>
</dbReference>
<keyword evidence="11" id="KW-1015">Disulfide bond</keyword>
<accession>A0A0B1T3K1</accession>
<dbReference type="Gene3D" id="3.40.390.10">
    <property type="entry name" value="Collagenase (Catalytic Domain)"/>
    <property type="match status" value="1"/>
</dbReference>
<dbReference type="GO" id="GO:0008270">
    <property type="term" value="F:zinc ion binding"/>
    <property type="evidence" value="ECO:0007669"/>
    <property type="project" value="UniProtKB-UniRule"/>
</dbReference>
<evidence type="ECO:0000313" key="17">
    <source>
        <dbReference type="EMBL" id="KHJ91814.1"/>
    </source>
</evidence>
<dbReference type="InterPro" id="IPR006026">
    <property type="entry name" value="Peptidase_Metallo"/>
</dbReference>
<dbReference type="InterPro" id="IPR000742">
    <property type="entry name" value="EGF"/>
</dbReference>
<dbReference type="MEROPS" id="M12.A46"/>
<keyword evidence="9 14" id="KW-0482">Metalloprotease</keyword>
<feature type="active site" evidence="14">
    <location>
        <position position="185"/>
    </location>
</feature>
<dbReference type="PROSITE" id="PS00022">
    <property type="entry name" value="EGF_1"/>
    <property type="match status" value="1"/>
</dbReference>
<feature type="domain" description="Peptidase M12A" evidence="16">
    <location>
        <begin position="95"/>
        <end position="286"/>
    </location>
</feature>
<keyword evidence="8 14" id="KW-0862">Zinc</keyword>
<evidence type="ECO:0000256" key="1">
    <source>
        <dbReference type="ARBA" id="ARBA00002657"/>
    </source>
</evidence>
<evidence type="ECO:0000259" key="16">
    <source>
        <dbReference type="PROSITE" id="PS51864"/>
    </source>
</evidence>
<evidence type="ECO:0000256" key="4">
    <source>
        <dbReference type="ARBA" id="ARBA00022670"/>
    </source>
</evidence>
<evidence type="ECO:0000256" key="3">
    <source>
        <dbReference type="ARBA" id="ARBA00022525"/>
    </source>
</evidence>
<dbReference type="PANTHER" id="PTHR10127:SF898">
    <property type="entry name" value="ZINC METALLOPROTEINASE NAS-30"/>
    <property type="match status" value="1"/>
</dbReference>
<evidence type="ECO:0000256" key="5">
    <source>
        <dbReference type="ARBA" id="ARBA00022723"/>
    </source>
</evidence>
<evidence type="ECO:0000256" key="6">
    <source>
        <dbReference type="ARBA" id="ARBA00022729"/>
    </source>
</evidence>
<dbReference type="Proteomes" id="UP000053660">
    <property type="component" value="Unassembled WGS sequence"/>
</dbReference>
<evidence type="ECO:0000256" key="7">
    <source>
        <dbReference type="ARBA" id="ARBA00022801"/>
    </source>
</evidence>
<proteinExistence type="predicted"/>
<evidence type="ECO:0000256" key="8">
    <source>
        <dbReference type="ARBA" id="ARBA00022833"/>
    </source>
</evidence>
<keyword evidence="3 13" id="KW-0964">Secreted</keyword>
<comment type="caution">
    <text evidence="14">Lacks conserved residue(s) required for the propagation of feature annotation.</text>
</comment>
<evidence type="ECO:0000313" key="18">
    <source>
        <dbReference type="Proteomes" id="UP000053660"/>
    </source>
</evidence>
<keyword evidence="5 14" id="KW-0479">Metal-binding</keyword>
<comment type="function">
    <text evidence="1">Metalloprotease.</text>
</comment>
<evidence type="ECO:0000256" key="15">
    <source>
        <dbReference type="RuleBase" id="RU361183"/>
    </source>
</evidence>
<evidence type="ECO:0000256" key="10">
    <source>
        <dbReference type="ARBA" id="ARBA00023145"/>
    </source>
</evidence>
<organism evidence="17 18">
    <name type="scientific">Oesophagostomum dentatum</name>
    <name type="common">Nodular worm</name>
    <dbReference type="NCBI Taxonomy" id="61180"/>
    <lineage>
        <taxon>Eukaryota</taxon>
        <taxon>Metazoa</taxon>
        <taxon>Ecdysozoa</taxon>
        <taxon>Nematoda</taxon>
        <taxon>Chromadorea</taxon>
        <taxon>Rhabditida</taxon>
        <taxon>Rhabditina</taxon>
        <taxon>Rhabditomorpha</taxon>
        <taxon>Strongyloidea</taxon>
        <taxon>Strongylidae</taxon>
        <taxon>Oesophagostomum</taxon>
    </lineage>
</organism>
<reference evidence="17 18" key="1">
    <citation type="submission" date="2014-03" db="EMBL/GenBank/DDBJ databases">
        <title>Draft genome of the hookworm Oesophagostomum dentatum.</title>
        <authorList>
            <person name="Mitreva M."/>
        </authorList>
    </citation>
    <scope>NUCLEOTIDE SEQUENCE [LARGE SCALE GENOMIC DNA]</scope>
    <source>
        <strain evidence="17 18">OD-Hann</strain>
    </source>
</reference>
<comment type="cofactor">
    <cofactor evidence="14 15">
        <name>Zn(2+)</name>
        <dbReference type="ChEBI" id="CHEBI:29105"/>
    </cofactor>
    <text evidence="14 15">Binds 1 zinc ion per subunit.</text>
</comment>
<dbReference type="GO" id="GO:0018996">
    <property type="term" value="P:molting cycle, collagen and cuticulin-based cuticle"/>
    <property type="evidence" value="ECO:0007669"/>
    <property type="project" value="InterPro"/>
</dbReference>
<evidence type="ECO:0000256" key="13">
    <source>
        <dbReference type="PIRNR" id="PIRNR036365"/>
    </source>
</evidence>
<comment type="subcellular location">
    <subcellularLocation>
        <location evidence="2 13">Secreted</location>
    </subcellularLocation>
</comment>
<keyword evidence="12" id="KW-0325">Glycoprotein</keyword>
<evidence type="ECO:0000256" key="11">
    <source>
        <dbReference type="ARBA" id="ARBA00023157"/>
    </source>
</evidence>
<dbReference type="EMBL" id="KN551788">
    <property type="protein sequence ID" value="KHJ91814.1"/>
    <property type="molecule type" value="Genomic_DNA"/>
</dbReference>
<keyword evidence="7 14" id="KW-0378">Hydrolase</keyword>
<dbReference type="InterPro" id="IPR017050">
    <property type="entry name" value="Metallopeptidase_nem"/>
</dbReference>
<gene>
    <name evidence="17" type="ORF">OESDEN_08309</name>
</gene>
<dbReference type="OrthoDB" id="291007at2759"/>
<evidence type="ECO:0000256" key="12">
    <source>
        <dbReference type="ARBA" id="ARBA00023180"/>
    </source>
</evidence>
<keyword evidence="10" id="KW-0865">Zymogen</keyword>
<dbReference type="InterPro" id="IPR034035">
    <property type="entry name" value="Astacin-like_dom"/>
</dbReference>
<dbReference type="InterPro" id="IPR024079">
    <property type="entry name" value="MetalloPept_cat_dom_sf"/>
</dbReference>
<feature type="binding site" evidence="14">
    <location>
        <position position="194"/>
    </location>
    <ligand>
        <name>Zn(2+)</name>
        <dbReference type="ChEBI" id="CHEBI:29105"/>
        <note>catalytic</note>
    </ligand>
</feature>
<dbReference type="PRINTS" id="PR00480">
    <property type="entry name" value="ASTACIN"/>
</dbReference>
<keyword evidence="18" id="KW-1185">Reference proteome</keyword>
<dbReference type="SMART" id="SM00235">
    <property type="entry name" value="ZnMc"/>
    <property type="match status" value="1"/>
</dbReference>
<dbReference type="CDD" id="cd04280">
    <property type="entry name" value="ZnMc_astacin_like"/>
    <property type="match status" value="1"/>
</dbReference>
<dbReference type="InterPro" id="IPR001506">
    <property type="entry name" value="Peptidase_M12A"/>
</dbReference>
<protein>
    <recommendedName>
        <fullName evidence="13">Zinc metalloproteinase</fullName>
    </recommendedName>
</protein>
<evidence type="ECO:0000256" key="9">
    <source>
        <dbReference type="ARBA" id="ARBA00023049"/>
    </source>
</evidence>
<evidence type="ECO:0000256" key="2">
    <source>
        <dbReference type="ARBA" id="ARBA00004613"/>
    </source>
</evidence>
<dbReference type="GO" id="GO:0004222">
    <property type="term" value="F:metalloendopeptidase activity"/>
    <property type="evidence" value="ECO:0007669"/>
    <property type="project" value="UniProtKB-UniRule"/>
</dbReference>
<dbReference type="PROSITE" id="PS51864">
    <property type="entry name" value="ASTACIN"/>
    <property type="match status" value="1"/>
</dbReference>
<name>A0A0B1T3K1_OESDE</name>
<sequence>MSRWFGGEAGRKVAASCRKACESVFGKPVLARPIDYKIVDRTEYAVNRRILSKVFESDLVLTKPQMDEVIETFQARINDLTQLYLGQKRRHRRNAAIKGENFRWPNATVPFEFKDNNTEWQGVIRKGMYKWQKETCIRFVRRTTEPDYAIFFKGGGCYSNVGRTGGRQYVSIGWGCEGGGIVAHEIGHALGFWHEQSRPDRDNYININEENISRGTKGNFEKRNDIMDSDIPYDFGSVMHYGPQAFTNNWKFVTIETKDHRFQHTIGQRADISFIDVKHANRLYCSHICKTKLMCENGGYEDPKNCMHCKCPPGLGGLRCERIADSTRRKIQLDAVANSLLPTCGRLLRIRSLAPVTGVYIYSTVNFQAPSGRIHVEVIETNFVCDSSCADEYLEIKHTRNMEQTGFRQCCNPAPGRILSEGNQVIISSISQRVPSNFTLRFIIDSESIPTPPPAAWEGHGGLTGLLAANEAGIDNTFETLILKDFPRAIGRGRGGNNIASLFGILDSFFKHG</sequence>
<dbReference type="AlphaFoldDB" id="A0A0B1T3K1"/>
<evidence type="ECO:0000256" key="14">
    <source>
        <dbReference type="PROSITE-ProRule" id="PRU01211"/>
    </source>
</evidence>
<dbReference type="Pfam" id="PF01400">
    <property type="entry name" value="Astacin"/>
    <property type="match status" value="1"/>
</dbReference>
<feature type="binding site" evidence="14">
    <location>
        <position position="184"/>
    </location>
    <ligand>
        <name>Zn(2+)</name>
        <dbReference type="ChEBI" id="CHEBI:29105"/>
        <note>catalytic</note>
    </ligand>
</feature>
<dbReference type="PANTHER" id="PTHR10127">
    <property type="entry name" value="DISCOIDIN, CUB, EGF, LAMININ , AND ZINC METALLOPROTEASE DOMAIN CONTAINING"/>
    <property type="match status" value="1"/>
</dbReference>
<keyword evidence="4 14" id="KW-0645">Protease</keyword>
<feature type="binding site" evidence="14">
    <location>
        <position position="188"/>
    </location>
    <ligand>
        <name>Zn(2+)</name>
        <dbReference type="ChEBI" id="CHEBI:29105"/>
        <note>catalytic</note>
    </ligand>
</feature>
<keyword evidence="6" id="KW-0732">Signal</keyword>
<dbReference type="SUPFAM" id="SSF55486">
    <property type="entry name" value="Metalloproteases ('zincins'), catalytic domain"/>
    <property type="match status" value="1"/>
</dbReference>
<dbReference type="GO" id="GO:0005576">
    <property type="term" value="C:extracellular region"/>
    <property type="evidence" value="ECO:0007669"/>
    <property type="project" value="UniProtKB-SubCell"/>
</dbReference>
<dbReference type="FunFam" id="3.40.390.10:FF:000048">
    <property type="entry name" value="Zinc metalloproteinase"/>
    <property type="match status" value="1"/>
</dbReference>